<keyword evidence="3" id="KW-1185">Reference proteome</keyword>
<sequence>DAVLRACLLILKETLEREHKLFECIRDIEEGTIQLINLVQSFPDHAAIGFTLKTIDDAINRTPIPSTYAFQSTQISLQPLRDTHDISRWEALVLLWNMFCPPWYKNSRLVGLIDQLAKLSEANWSLLNSGKPPFHSHCCILMYIRAIYFEIVASLKISQDISIQCPDITWLTEKLKERITITESDKNGLIDVSPSAEDSFGIVGERMIAIVATMASFLQPGTRHQNQVLPPLWGSVSSEIGVLFRLKAYLQDHPQCDIMKWSLKPFNLLSQFTRSNFLLVMLRIVRMVKTSTSLEGRGTVVNTLKRLVSLVATTTACLTADRERLCHLLISNLLDLGYCPPFLPSSMGVPTGISRNPWISQLNDEIKAVQARFKQIPPPSIQRSADTLVQHAIFTELKAFEKQFLYSQHSNSTRLHQRFFLLRHRVDSLSQQAFSHIGQVLKRLQKLVQSNSFLSSHVVNAANEVEDLSIHIFSVAKELSERKVFSELLKKLRTLGIGTSPTYRLLLQLSNPAFLMSQPLLGLDSLPKVKLCGEDSDELLFALLNEMPNFASITVNIIPTYPMLIWSSWLYLLKAAYRSSLRSPCGTADPLST</sequence>
<comment type="caution">
    <text evidence="2">The sequence shown here is derived from an EMBL/GenBank/DDBJ whole genome shotgun (WGS) entry which is preliminary data.</text>
</comment>
<keyword evidence="1" id="KW-0472">Membrane</keyword>
<name>A0A0L6UQS4_9BASI</name>
<organism evidence="2 3">
    <name type="scientific">Puccinia sorghi</name>
    <dbReference type="NCBI Taxonomy" id="27349"/>
    <lineage>
        <taxon>Eukaryota</taxon>
        <taxon>Fungi</taxon>
        <taxon>Dikarya</taxon>
        <taxon>Basidiomycota</taxon>
        <taxon>Pucciniomycotina</taxon>
        <taxon>Pucciniomycetes</taxon>
        <taxon>Pucciniales</taxon>
        <taxon>Pucciniaceae</taxon>
        <taxon>Puccinia</taxon>
    </lineage>
</organism>
<reference evidence="2 3" key="1">
    <citation type="submission" date="2015-08" db="EMBL/GenBank/DDBJ databases">
        <title>Next Generation Sequencing and Analysis of the Genome of Puccinia sorghi L Schw, the Causal Agent of Maize Common Rust.</title>
        <authorList>
            <person name="Rochi L."/>
            <person name="Burguener G."/>
            <person name="Darino M."/>
            <person name="Turjanski A."/>
            <person name="Kreff E."/>
            <person name="Dieguez M.J."/>
            <person name="Sacco F."/>
        </authorList>
    </citation>
    <scope>NUCLEOTIDE SEQUENCE [LARGE SCALE GENOMIC DNA]</scope>
    <source>
        <strain evidence="2 3">RO10H11247</strain>
    </source>
</reference>
<evidence type="ECO:0000313" key="2">
    <source>
        <dbReference type="EMBL" id="KNZ50190.1"/>
    </source>
</evidence>
<dbReference type="EMBL" id="LAVV01009672">
    <property type="protein sequence ID" value="KNZ50190.1"/>
    <property type="molecule type" value="Genomic_DNA"/>
</dbReference>
<dbReference type="VEuPathDB" id="FungiDB:VP01_4553g1"/>
<feature type="transmembrane region" description="Helical" evidence="1">
    <location>
        <begin position="550"/>
        <end position="573"/>
    </location>
</feature>
<keyword evidence="1" id="KW-1133">Transmembrane helix</keyword>
<evidence type="ECO:0000313" key="3">
    <source>
        <dbReference type="Proteomes" id="UP000037035"/>
    </source>
</evidence>
<protein>
    <submittedName>
        <fullName evidence="2">Uncharacterized protein</fullName>
    </submittedName>
</protein>
<feature type="non-terminal residue" evidence="2">
    <location>
        <position position="1"/>
    </location>
</feature>
<dbReference type="AlphaFoldDB" id="A0A0L6UQS4"/>
<accession>A0A0L6UQS4</accession>
<feature type="non-terminal residue" evidence="2">
    <location>
        <position position="593"/>
    </location>
</feature>
<gene>
    <name evidence="2" type="ORF">VP01_4553g1</name>
</gene>
<dbReference type="Proteomes" id="UP000037035">
    <property type="component" value="Unassembled WGS sequence"/>
</dbReference>
<keyword evidence="1" id="KW-0812">Transmembrane</keyword>
<proteinExistence type="predicted"/>
<evidence type="ECO:0000256" key="1">
    <source>
        <dbReference type="SAM" id="Phobius"/>
    </source>
</evidence>
<dbReference type="STRING" id="27349.A0A0L6UQS4"/>